<evidence type="ECO:0000313" key="2">
    <source>
        <dbReference type="EMBL" id="TVU27012.1"/>
    </source>
</evidence>
<reference evidence="2 3" key="1">
    <citation type="journal article" date="2019" name="Sci. Rep.">
        <title>A high-quality genome of Eragrostis curvula grass provides insights into Poaceae evolution and supports new strategies to enhance forage quality.</title>
        <authorList>
            <person name="Carballo J."/>
            <person name="Santos B.A.C.M."/>
            <person name="Zappacosta D."/>
            <person name="Garbus I."/>
            <person name="Selva J.P."/>
            <person name="Gallo C.A."/>
            <person name="Diaz A."/>
            <person name="Albertini E."/>
            <person name="Caccamo M."/>
            <person name="Echenique V."/>
        </authorList>
    </citation>
    <scope>NUCLEOTIDE SEQUENCE [LARGE SCALE GENOMIC DNA]</scope>
    <source>
        <strain evidence="3">cv. Victoria</strain>
        <tissue evidence="2">Leaf</tissue>
    </source>
</reference>
<feature type="region of interest" description="Disordered" evidence="1">
    <location>
        <begin position="70"/>
        <end position="103"/>
    </location>
</feature>
<dbReference type="AlphaFoldDB" id="A0A5J9UT51"/>
<dbReference type="EMBL" id="RWGY01000013">
    <property type="protein sequence ID" value="TVU27012.1"/>
    <property type="molecule type" value="Genomic_DNA"/>
</dbReference>
<evidence type="ECO:0000256" key="1">
    <source>
        <dbReference type="SAM" id="MobiDB-lite"/>
    </source>
</evidence>
<protein>
    <submittedName>
        <fullName evidence="2">Uncharacterized protein</fullName>
    </submittedName>
</protein>
<proteinExistence type="predicted"/>
<dbReference type="Proteomes" id="UP000324897">
    <property type="component" value="Chromosome 2"/>
</dbReference>
<keyword evidence="3" id="KW-1185">Reference proteome</keyword>
<organism evidence="2 3">
    <name type="scientific">Eragrostis curvula</name>
    <name type="common">weeping love grass</name>
    <dbReference type="NCBI Taxonomy" id="38414"/>
    <lineage>
        <taxon>Eukaryota</taxon>
        <taxon>Viridiplantae</taxon>
        <taxon>Streptophyta</taxon>
        <taxon>Embryophyta</taxon>
        <taxon>Tracheophyta</taxon>
        <taxon>Spermatophyta</taxon>
        <taxon>Magnoliopsida</taxon>
        <taxon>Liliopsida</taxon>
        <taxon>Poales</taxon>
        <taxon>Poaceae</taxon>
        <taxon>PACMAD clade</taxon>
        <taxon>Chloridoideae</taxon>
        <taxon>Eragrostideae</taxon>
        <taxon>Eragrostidinae</taxon>
        <taxon>Eragrostis</taxon>
    </lineage>
</organism>
<evidence type="ECO:0000313" key="3">
    <source>
        <dbReference type="Proteomes" id="UP000324897"/>
    </source>
</evidence>
<gene>
    <name evidence="2" type="ORF">EJB05_29590</name>
</gene>
<feature type="non-terminal residue" evidence="2">
    <location>
        <position position="1"/>
    </location>
</feature>
<comment type="caution">
    <text evidence="2">The sequence shown here is derived from an EMBL/GenBank/DDBJ whole genome shotgun (WGS) entry which is preliminary data.</text>
</comment>
<dbReference type="Gramene" id="TVU27012">
    <property type="protein sequence ID" value="TVU27012"/>
    <property type="gene ID" value="EJB05_29590"/>
</dbReference>
<name>A0A5J9UT51_9POAL</name>
<accession>A0A5J9UT51</accession>
<sequence>MSYTDMGAVAGPKEMGYTKDKISYTEAEPSHCLITLEPCSKSHAHQLVKIPHAYMDKKIIKSTFTSNKREREVAGGEMLGDGLLHPKSWGQTNGERVSKSQRC</sequence>